<dbReference type="AGR" id="MGI:2442345"/>
<proteinExistence type="evidence at transcript level"/>
<evidence type="ECO:0000313" key="2">
    <source>
        <dbReference type="EMBL" id="BAC34382.1"/>
    </source>
</evidence>
<protein>
    <submittedName>
        <fullName evidence="1">Uncharacterized protein</fullName>
    </submittedName>
</protein>
<dbReference type="AlphaFoldDB" id="Q9D6X3"/>
<reference evidence="1" key="9">
    <citation type="journal article" date="2005" name="Science">
        <title>Antisense Transcription in the Mammalian Transcriptome.</title>
        <authorList>
            <consortium name="RIKEN Genome Exploration Research Group and Genome Science Group (Genome Network Project Core Group) and the FANTOM Consortium"/>
        </authorList>
    </citation>
    <scope>NUCLEOTIDE SEQUENCE</scope>
    <source>
        <strain evidence="1">C57BL/6J</strain>
        <tissue evidence="1">Tongue</tissue>
        <tissue evidence="2">Whole body</tissue>
    </source>
</reference>
<reference evidence="1" key="5">
    <citation type="journal article" date="2001" name="Nature">
        <title>Functional annotation of a full-length mouse cDNA collection.</title>
        <authorList>
            <consortium name="The RIKEN Genome Exploration Research Group Phase II Team and the FANTOM Consortium"/>
        </authorList>
    </citation>
    <scope>NUCLEOTIDE SEQUENCE</scope>
    <source>
        <strain evidence="1">C57BL/6J</strain>
        <tissue evidence="1">Tongue</tissue>
        <tissue evidence="2">Whole body</tissue>
    </source>
</reference>
<evidence type="ECO:0000313" key="1">
    <source>
        <dbReference type="EMBL" id="BAB26547.1"/>
    </source>
</evidence>
<reference evidence="1" key="1">
    <citation type="journal article" date="1999" name="Methods Enzymol.">
        <title>High-efficiency full-length cDNA cloning.</title>
        <authorList>
            <person name="Carninci P."/>
            <person name="Hayashizaki Y."/>
        </authorList>
    </citation>
    <scope>NUCLEOTIDE SEQUENCE</scope>
    <source>
        <strain evidence="1">C57BL/6J</strain>
        <tissue evidence="1">Tongue</tissue>
        <tissue evidence="2">Whole body</tissue>
    </source>
</reference>
<evidence type="ECO:0000313" key="3">
    <source>
        <dbReference type="MGI" id="MGI:2442345"/>
    </source>
</evidence>
<reference evidence="1" key="7">
    <citation type="journal article" date="2002" name="Nature">
        <title>Analysis of the mouse transcriptome based on functional annotation of 60,770 full-length cDNAs.</title>
        <authorList>
            <consortium name="The FANTOM Consortium and the RIKEN Genome Exploration Research Group Phase I and II Team"/>
        </authorList>
    </citation>
    <scope>NUCLEOTIDE SEQUENCE</scope>
    <source>
        <strain evidence="1">C57BL/6J</strain>
        <tissue evidence="1">Tongue</tissue>
        <tissue evidence="2">Whole body</tissue>
    </source>
</reference>
<dbReference type="EMBL" id="AK009856">
    <property type="protein sequence ID" value="BAB26547.1"/>
    <property type="molecule type" value="mRNA"/>
</dbReference>
<accession>Q9D6X3</accession>
<reference evidence="2" key="6">
    <citation type="submission" date="2001-07" db="EMBL/GenBank/DDBJ databases">
        <authorList>
            <person name="Adachi J."/>
            <person name="Aizawa K."/>
            <person name="Akimura T."/>
            <person name="Arakawa T."/>
            <person name="Bono H."/>
            <person name="Carninci P."/>
            <person name="Fukuda S."/>
            <person name="Furuno M."/>
            <person name="Hanagaki T."/>
            <person name="Hara A."/>
            <person name="Hashizume W."/>
            <person name="Hayashida K."/>
            <person name="Hayatsu N."/>
            <person name="Hiramoto K."/>
            <person name="Hiraoka T."/>
            <person name="Hirozane T."/>
            <person name="Hori F."/>
            <person name="Imotani K."/>
            <person name="Ishii Y."/>
            <person name="Itoh M."/>
            <person name="Kagawa I."/>
            <person name="Kasukawa T."/>
            <person name="Katoh H."/>
            <person name="Kawai J."/>
            <person name="Kojima Y."/>
            <person name="Kondo S."/>
            <person name="Konno H."/>
            <person name="Kouda M."/>
            <person name="Koya S."/>
            <person name="Kurihara C."/>
            <person name="Matsuyama T."/>
            <person name="Miyazaki A."/>
            <person name="Murata M."/>
            <person name="Nakamura M."/>
            <person name="Nishi K."/>
            <person name="Nomura K."/>
            <person name="Numazaki R."/>
            <person name="Ohno M."/>
            <person name="Ohsato N."/>
            <person name="Okazaki Y."/>
            <person name="Saito R."/>
            <person name="Saitoh H."/>
            <person name="Sakai C."/>
            <person name="Sakai K."/>
            <person name="Sakazume N."/>
            <person name="Sano H."/>
            <person name="Sasaki D."/>
            <person name="Shibata K."/>
            <person name="Shinagawa A."/>
            <person name="Shiraki T."/>
            <person name="Sogabe Y."/>
            <person name="Tagami M."/>
            <person name="Tagawa A."/>
            <person name="Takahashi F."/>
            <person name="Takaku-Akahira S."/>
            <person name="Takeda Y."/>
            <person name="Tanaka T."/>
            <person name="Tomaru A."/>
            <person name="Toya T."/>
            <person name="Yasunishi A."/>
            <person name="Muramatsu M."/>
            <person name="Hayashizaki Y."/>
        </authorList>
    </citation>
    <scope>NUCLEOTIDE SEQUENCE</scope>
    <source>
        <strain evidence="2">C57BL/6J</strain>
        <tissue evidence="2">Whole body</tissue>
    </source>
</reference>
<dbReference type="EMBL" id="AK050690">
    <property type="protein sequence ID" value="BAC34382.1"/>
    <property type="molecule type" value="mRNA"/>
</dbReference>
<name>Q9D6X3_MOUSE</name>
<reference evidence="1" key="8">
    <citation type="journal article" date="2005" name="Science">
        <title>The Transcriptional Landscape of the Mammalian Genome.</title>
        <authorList>
            <consortium name="The FANTOM Consortium"/>
            <consortium name="Riken Genome Exploration Research Group and Genome Science Group (Genome Network Project Core Group)"/>
        </authorList>
    </citation>
    <scope>NUCLEOTIDE SEQUENCE</scope>
    <source>
        <strain evidence="1">C57BL/6J</strain>
        <tissue evidence="1">Tongue</tissue>
        <tissue evidence="2">Whole body</tissue>
    </source>
</reference>
<organism evidence="1">
    <name type="scientific">Mus musculus</name>
    <name type="common">Mouse</name>
    <dbReference type="NCBI Taxonomy" id="10090"/>
    <lineage>
        <taxon>Eukaryota</taxon>
        <taxon>Metazoa</taxon>
        <taxon>Chordata</taxon>
        <taxon>Craniata</taxon>
        <taxon>Vertebrata</taxon>
        <taxon>Euteleostomi</taxon>
        <taxon>Mammalia</taxon>
        <taxon>Eutheria</taxon>
        <taxon>Euarchontoglires</taxon>
        <taxon>Glires</taxon>
        <taxon>Rodentia</taxon>
        <taxon>Myomorpha</taxon>
        <taxon>Muroidea</taxon>
        <taxon>Muridae</taxon>
        <taxon>Murinae</taxon>
        <taxon>Mus</taxon>
        <taxon>Mus</taxon>
    </lineage>
</organism>
<reference evidence="1" key="2">
    <citation type="journal article" date="2000" name="Genome Res.">
        <title>Normalization and subtraction of cap-trapper-selected cDNAs to prepare full-length cDNA libraries for rapid discovery of new genes.</title>
        <authorList>
            <person name="Carninci P."/>
            <person name="Shibata Y."/>
            <person name="Hayatsu N."/>
            <person name="Sugahara Y."/>
            <person name="Shibata K."/>
            <person name="Itoh M."/>
            <person name="Konno H."/>
            <person name="Okazaki Y."/>
            <person name="Muramatsu M."/>
            <person name="Hayashizaki Y."/>
        </authorList>
    </citation>
    <scope>NUCLEOTIDE SEQUENCE</scope>
    <source>
        <strain evidence="1">C57BL/6J</strain>
        <tissue evidence="1">Tongue</tissue>
        <tissue evidence="2">Whole body</tissue>
    </source>
</reference>
<sequence>MLVHPCAFRGGSSSPHSGLCSVVAQTWYLLEYGSLNTARAGQCDRGKRMPPSLLGTRDAAEEGGRVVLVWPPWRIFILRRSMVLALPSKVSGMCGRESGSARLTLQYNSALTGLT</sequence>
<reference evidence="1" key="4">
    <citation type="submission" date="2000-07" db="EMBL/GenBank/DDBJ databases">
        <authorList>
            <person name="Adachi J."/>
            <person name="Aizawa K."/>
            <person name="Akahira S."/>
            <person name="Akimura T."/>
            <person name="Arai A."/>
            <person name="Aono H."/>
            <person name="Arakawa T."/>
            <person name="Bono H."/>
            <person name="Carninci P."/>
            <person name="Fukuda S."/>
            <person name="Fukunishi Y."/>
            <person name="Furuno M."/>
            <person name="Hanagaki T."/>
            <person name="Hara A."/>
            <person name="Hayatsu N."/>
            <person name="Hiramoto K."/>
            <person name="Hiraoka T."/>
            <person name="Hori F."/>
            <person name="Imotani K."/>
            <person name="Ishii Y."/>
            <person name="Itoh M."/>
            <person name="Izawa M."/>
            <person name="Kasukawa T."/>
            <person name="Kato H."/>
            <person name="Kawai J."/>
            <person name="Kojima Y."/>
            <person name="Konno H."/>
            <person name="Kouda M."/>
            <person name="Koya S."/>
            <person name="Kurihara C."/>
            <person name="Matsuyama T."/>
            <person name="Miyazaki A."/>
            <person name="Nishi K."/>
            <person name="Nomura K."/>
            <person name="Numazaki R."/>
            <person name="Ohno M."/>
            <person name="Okazaki Y."/>
            <person name="Okido T."/>
            <person name="Owa C."/>
            <person name="Saito H."/>
            <person name="Saito R."/>
            <person name="Sakai C."/>
            <person name="Sakai K."/>
            <person name="Sano H."/>
            <person name="Sasaki D."/>
            <person name="Shibata K."/>
            <person name="Shibata Y."/>
            <person name="Shinagawa A."/>
            <person name="Shiraki T."/>
            <person name="Sogabe Y."/>
            <person name="Suzuki H."/>
            <person name="Tagami M."/>
            <person name="Tagawa A."/>
            <person name="Takahashi F."/>
            <person name="Tanaka T."/>
            <person name="Tejima Y."/>
            <person name="Toya T."/>
            <person name="Yamamura T."/>
            <person name="Yasunishi A."/>
            <person name="Yoshida K."/>
            <person name="Yoshino M."/>
            <person name="Muramatsu M."/>
            <person name="Hayashizaki Y."/>
        </authorList>
    </citation>
    <scope>NUCLEOTIDE SEQUENCE</scope>
    <source>
        <strain evidence="1">C57BL/6J</strain>
        <tissue evidence="1">Tongue</tissue>
    </source>
</reference>
<reference evidence="1" key="3">
    <citation type="journal article" date="2000" name="Genome Res.">
        <title>RIKEN integrated sequence analysis (RISA) system--384-format sequencing pipeline with 384 multicapillary sequencer.</title>
        <authorList>
            <person name="Shibata K."/>
            <person name="Itoh M."/>
            <person name="Aizawa K."/>
            <person name="Nagaoka S."/>
            <person name="Sasaki N."/>
            <person name="Carninci P."/>
            <person name="Konno H."/>
            <person name="Akiyama J."/>
            <person name="Nishi K."/>
            <person name="Kitsunai T."/>
            <person name="Tashiro H."/>
            <person name="Itoh M."/>
            <person name="Sumi N."/>
            <person name="Ishii Y."/>
            <person name="Nakamura S."/>
            <person name="Hazama M."/>
            <person name="Nishine T."/>
            <person name="Harada A."/>
            <person name="Yamamoto R."/>
            <person name="Matsumoto H."/>
            <person name="Sakaguchi S."/>
            <person name="Ikegami T."/>
            <person name="Kashiwagi K."/>
            <person name="Fujiwake S."/>
            <person name="Inoue K."/>
            <person name="Togawa Y."/>
            <person name="Izawa M."/>
            <person name="Ohara E."/>
            <person name="Watahiki M."/>
            <person name="Yoneda Y."/>
            <person name="Ishikawa T."/>
            <person name="Ozawa K."/>
            <person name="Tanaka T."/>
            <person name="Matsuura S."/>
            <person name="Kawai J."/>
            <person name="Okazaki Y."/>
            <person name="Muramatsu M."/>
            <person name="Inoue Y."/>
            <person name="Kira A."/>
            <person name="Hayashizaki Y."/>
        </authorList>
    </citation>
    <scope>NUCLEOTIDE SEQUENCE</scope>
    <source>
        <strain evidence="1">C57BL/6J</strain>
        <tissue evidence="1">Tongue</tissue>
        <tissue evidence="2">Whole body</tissue>
    </source>
</reference>
<dbReference type="MGI" id="MGI:2442345">
    <property type="gene designation" value="Hif1an"/>
</dbReference>
<gene>
    <name evidence="3" type="primary">Hif1an</name>
</gene>